<dbReference type="CDD" id="cd02440">
    <property type="entry name" value="AdoMet_MTases"/>
    <property type="match status" value="1"/>
</dbReference>
<dbReference type="InterPro" id="IPR029063">
    <property type="entry name" value="SAM-dependent_MTases_sf"/>
</dbReference>
<dbReference type="Gene3D" id="3.40.50.150">
    <property type="entry name" value="Vaccinia Virus protein VP39"/>
    <property type="match status" value="1"/>
</dbReference>
<dbReference type="SUPFAM" id="SSF53335">
    <property type="entry name" value="S-adenosyl-L-methionine-dependent methyltransferases"/>
    <property type="match status" value="1"/>
</dbReference>
<name>A0A2P2JZH2_RHIMU</name>
<dbReference type="PANTHER" id="PTHR14614:SF98">
    <property type="entry name" value="S-ADENOSYL-L-METHIONINE-DEPENDENT METHYLTRANSFERASES SUPERFAMILY PROTEIN"/>
    <property type="match status" value="1"/>
</dbReference>
<reference evidence="1" key="1">
    <citation type="submission" date="2018-02" db="EMBL/GenBank/DDBJ databases">
        <title>Rhizophora mucronata_Transcriptome.</title>
        <authorList>
            <person name="Meera S.P."/>
            <person name="Sreeshan A."/>
            <person name="Augustine A."/>
        </authorList>
    </citation>
    <scope>NUCLEOTIDE SEQUENCE</scope>
    <source>
        <tissue evidence="1">Leaf</tissue>
    </source>
</reference>
<dbReference type="AlphaFoldDB" id="A0A2P2JZH2"/>
<proteinExistence type="predicted"/>
<dbReference type="PANTHER" id="PTHR14614">
    <property type="entry name" value="HEPATOCELLULAR CARCINOMA-ASSOCIATED ANTIGEN"/>
    <property type="match status" value="1"/>
</dbReference>
<dbReference type="EMBL" id="GGEC01018388">
    <property type="protein sequence ID" value="MBW98871.1"/>
    <property type="molecule type" value="Transcribed_RNA"/>
</dbReference>
<accession>A0A2P2JZH2</accession>
<dbReference type="InterPro" id="IPR019410">
    <property type="entry name" value="Methyltransf_16"/>
</dbReference>
<dbReference type="Pfam" id="PF10294">
    <property type="entry name" value="Methyltransf_16"/>
    <property type="match status" value="1"/>
</dbReference>
<sequence>MEAGRLNSPSDCAITLEVLGHQLQFSQDPNSNHLGTTVWDASMVLVKFLEKNCRKGRFSPSKLKGKRVIELGAGCGVSGFGMALLGCDVIATDQMDVLRLLSRNVERNISRILQMDTSPGRFGSIQVAELDWGNEDHIAACKPPFDYIIGTDVVYAEHLLEPLLNTILALSGPKTTILLGYEIRSTSVHEQMLEMWKRSFEVKTVPKAKVRAGCQSLITFIFRCCTSCSLKTEIRMPNCKWL</sequence>
<evidence type="ECO:0000313" key="1">
    <source>
        <dbReference type="EMBL" id="MBW98871.1"/>
    </source>
</evidence>
<organism evidence="1">
    <name type="scientific">Rhizophora mucronata</name>
    <name type="common">Asiatic mangrove</name>
    <dbReference type="NCBI Taxonomy" id="61149"/>
    <lineage>
        <taxon>Eukaryota</taxon>
        <taxon>Viridiplantae</taxon>
        <taxon>Streptophyta</taxon>
        <taxon>Embryophyta</taxon>
        <taxon>Tracheophyta</taxon>
        <taxon>Spermatophyta</taxon>
        <taxon>Magnoliopsida</taxon>
        <taxon>eudicotyledons</taxon>
        <taxon>Gunneridae</taxon>
        <taxon>Pentapetalae</taxon>
        <taxon>rosids</taxon>
        <taxon>fabids</taxon>
        <taxon>Malpighiales</taxon>
        <taxon>Rhizophoraceae</taxon>
        <taxon>Rhizophora</taxon>
    </lineage>
</organism>
<protein>
    <submittedName>
        <fullName evidence="1">Uncharacterized protein MANES_04G014600</fullName>
    </submittedName>
</protein>